<keyword evidence="3" id="KW-0143">Chaperone</keyword>
<dbReference type="SMART" id="SM00833">
    <property type="entry name" value="CobW_C"/>
    <property type="match status" value="1"/>
</dbReference>
<comment type="similarity">
    <text evidence="4">Belongs to the SIMIBI class G3E GTPase family. ZNG1 subfamily.</text>
</comment>
<dbReference type="AlphaFoldDB" id="A0A847SGJ4"/>
<evidence type="ECO:0000256" key="1">
    <source>
        <dbReference type="ARBA" id="ARBA00022741"/>
    </source>
</evidence>
<organism evidence="8 9">
    <name type="scientific">Leeia aquatica</name>
    <dbReference type="NCBI Taxonomy" id="2725557"/>
    <lineage>
        <taxon>Bacteria</taxon>
        <taxon>Pseudomonadati</taxon>
        <taxon>Pseudomonadota</taxon>
        <taxon>Betaproteobacteria</taxon>
        <taxon>Neisseriales</taxon>
        <taxon>Leeiaceae</taxon>
        <taxon>Leeia</taxon>
    </lineage>
</organism>
<dbReference type="InterPro" id="IPR051316">
    <property type="entry name" value="Zinc-reg_GTPase_activator"/>
</dbReference>
<dbReference type="SUPFAM" id="SSF90002">
    <property type="entry name" value="Hypothetical protein YjiA, C-terminal domain"/>
    <property type="match status" value="1"/>
</dbReference>
<dbReference type="Gene3D" id="3.40.50.300">
    <property type="entry name" value="P-loop containing nucleotide triphosphate hydrolases"/>
    <property type="match status" value="1"/>
</dbReference>
<name>A0A847SGJ4_9NEIS</name>
<dbReference type="GO" id="GO:0000166">
    <property type="term" value="F:nucleotide binding"/>
    <property type="evidence" value="ECO:0007669"/>
    <property type="project" value="UniProtKB-KW"/>
</dbReference>
<evidence type="ECO:0000256" key="4">
    <source>
        <dbReference type="ARBA" id="ARBA00034320"/>
    </source>
</evidence>
<evidence type="ECO:0000256" key="6">
    <source>
        <dbReference type="ARBA" id="ARBA00049117"/>
    </source>
</evidence>
<dbReference type="InterPro" id="IPR036627">
    <property type="entry name" value="CobW-likC_sf"/>
</dbReference>
<dbReference type="Gene3D" id="3.30.1220.10">
    <property type="entry name" value="CobW-like, C-terminal domain"/>
    <property type="match status" value="1"/>
</dbReference>
<reference evidence="8 9" key="1">
    <citation type="submission" date="2020-04" db="EMBL/GenBank/DDBJ databases">
        <title>Draft genome of Leeia sp. IMCC25680.</title>
        <authorList>
            <person name="Song J."/>
            <person name="Cho J.-C."/>
        </authorList>
    </citation>
    <scope>NUCLEOTIDE SEQUENCE [LARGE SCALE GENOMIC DNA]</scope>
    <source>
        <strain evidence="8 9">IMCC25680</strain>
    </source>
</reference>
<dbReference type="EMBL" id="JABAIM010000003">
    <property type="protein sequence ID" value="NLR76378.1"/>
    <property type="molecule type" value="Genomic_DNA"/>
</dbReference>
<evidence type="ECO:0000313" key="8">
    <source>
        <dbReference type="EMBL" id="NLR76378.1"/>
    </source>
</evidence>
<protein>
    <submittedName>
        <fullName evidence="8">GTP-binding protein</fullName>
    </submittedName>
</protein>
<keyword evidence="2" id="KW-0378">Hydrolase</keyword>
<dbReference type="InterPro" id="IPR027417">
    <property type="entry name" value="P-loop_NTPase"/>
</dbReference>
<sequence length="375" mass="42820">MNTNPNRTDLIPVTILTGFLGAGKTTLLNRVLQEQHGQKIAVIENEFGEVGIDNELLVQDTEQVVEMNNGCICCTVRGDLQRILLELAGKRALGQLQFERVIIETTGLADPGPVAQTFFFDEDVQKLYLLDAVLTVVDAKHGQQQLDREETAQKQVAFADRILLSKTDLVSEAERADLSHRLVQMNPRAQIQAVHFGEAPLDTILDIRGFNLNARLDINPDFLNPGEAHDHHDCHDAHCDDPAHHHHHEHGEHCDHDHCEHEHHHHHAPHRHLDAVQSFVFRSERAFDMHKLEETLSKLLEAYGNDLYRYKGLLYIAKEPRQVVFQGVHMMMGSNFGRRWNDGEKKSNLLVFIGRQLPRELIEQELERCLMAPKR</sequence>
<comment type="catalytic activity">
    <reaction evidence="6">
        <text>GTP + H2O = GDP + phosphate + H(+)</text>
        <dbReference type="Rhea" id="RHEA:19669"/>
        <dbReference type="ChEBI" id="CHEBI:15377"/>
        <dbReference type="ChEBI" id="CHEBI:15378"/>
        <dbReference type="ChEBI" id="CHEBI:37565"/>
        <dbReference type="ChEBI" id="CHEBI:43474"/>
        <dbReference type="ChEBI" id="CHEBI:58189"/>
    </reaction>
    <physiologicalReaction direction="left-to-right" evidence="6">
        <dbReference type="Rhea" id="RHEA:19670"/>
    </physiologicalReaction>
</comment>
<dbReference type="InterPro" id="IPR011629">
    <property type="entry name" value="CobW-like_C"/>
</dbReference>
<dbReference type="Pfam" id="PF02492">
    <property type="entry name" value="cobW"/>
    <property type="match status" value="1"/>
</dbReference>
<proteinExistence type="inferred from homology"/>
<comment type="function">
    <text evidence="5">Zinc chaperone that directly transfers zinc cofactor to target proteins, thereby activating them. Zinc is transferred from the CXCC motif in the GTPase domain to the zinc binding site in target proteins in a process requiring GTP hydrolysis.</text>
</comment>
<dbReference type="RefSeq" id="WP_168878034.1">
    <property type="nucleotide sequence ID" value="NZ_JABAIM010000003.1"/>
</dbReference>
<dbReference type="InterPro" id="IPR003495">
    <property type="entry name" value="CobW/HypB/UreG_nucleotide-bd"/>
</dbReference>
<dbReference type="PANTHER" id="PTHR13748">
    <property type="entry name" value="COBW-RELATED"/>
    <property type="match status" value="1"/>
</dbReference>
<dbReference type="PANTHER" id="PTHR13748:SF62">
    <property type="entry name" value="COBW DOMAIN-CONTAINING PROTEIN"/>
    <property type="match status" value="1"/>
</dbReference>
<dbReference type="Proteomes" id="UP000587991">
    <property type="component" value="Unassembled WGS sequence"/>
</dbReference>
<keyword evidence="1" id="KW-0547">Nucleotide-binding</keyword>
<dbReference type="GO" id="GO:0016787">
    <property type="term" value="F:hydrolase activity"/>
    <property type="evidence" value="ECO:0007669"/>
    <property type="project" value="UniProtKB-KW"/>
</dbReference>
<accession>A0A847SGJ4</accession>
<evidence type="ECO:0000256" key="3">
    <source>
        <dbReference type="ARBA" id="ARBA00023186"/>
    </source>
</evidence>
<dbReference type="GO" id="GO:0005737">
    <property type="term" value="C:cytoplasm"/>
    <property type="evidence" value="ECO:0007669"/>
    <property type="project" value="TreeGrafter"/>
</dbReference>
<evidence type="ECO:0000256" key="5">
    <source>
        <dbReference type="ARBA" id="ARBA00045658"/>
    </source>
</evidence>
<dbReference type="CDD" id="cd03112">
    <property type="entry name" value="CobW-like"/>
    <property type="match status" value="1"/>
</dbReference>
<evidence type="ECO:0000313" key="9">
    <source>
        <dbReference type="Proteomes" id="UP000587991"/>
    </source>
</evidence>
<gene>
    <name evidence="8" type="ORF">HF682_14520</name>
</gene>
<dbReference type="SUPFAM" id="SSF52540">
    <property type="entry name" value="P-loop containing nucleoside triphosphate hydrolases"/>
    <property type="match status" value="1"/>
</dbReference>
<comment type="caution">
    <text evidence="8">The sequence shown here is derived from an EMBL/GenBank/DDBJ whole genome shotgun (WGS) entry which is preliminary data.</text>
</comment>
<evidence type="ECO:0000259" key="7">
    <source>
        <dbReference type="SMART" id="SM00833"/>
    </source>
</evidence>
<evidence type="ECO:0000256" key="2">
    <source>
        <dbReference type="ARBA" id="ARBA00022801"/>
    </source>
</evidence>
<feature type="domain" description="CobW C-terminal" evidence="7">
    <location>
        <begin position="276"/>
        <end position="370"/>
    </location>
</feature>
<dbReference type="Pfam" id="PF07683">
    <property type="entry name" value="CobW_C"/>
    <property type="match status" value="1"/>
</dbReference>
<keyword evidence="9" id="KW-1185">Reference proteome</keyword>